<accession>A0A0V0SS55</accession>
<dbReference type="Proteomes" id="UP000055048">
    <property type="component" value="Unassembled WGS sequence"/>
</dbReference>
<keyword evidence="2" id="KW-1185">Reference proteome</keyword>
<proteinExistence type="predicted"/>
<comment type="caution">
    <text evidence="1">The sequence shown here is derived from an EMBL/GenBank/DDBJ whole genome shotgun (WGS) entry which is preliminary data.</text>
</comment>
<dbReference type="EMBL" id="JYDJ01003185">
    <property type="protein sequence ID" value="KRX29546.1"/>
    <property type="molecule type" value="Genomic_DNA"/>
</dbReference>
<dbReference type="AlphaFoldDB" id="A0A0V0SS55"/>
<gene>
    <name evidence="1" type="ORF">T05_13021</name>
</gene>
<evidence type="ECO:0000313" key="2">
    <source>
        <dbReference type="Proteomes" id="UP000055048"/>
    </source>
</evidence>
<protein>
    <submittedName>
        <fullName evidence="1">Uncharacterized protein</fullName>
    </submittedName>
</protein>
<reference evidence="1 2" key="1">
    <citation type="submission" date="2015-01" db="EMBL/GenBank/DDBJ databases">
        <title>Evolution of Trichinella species and genotypes.</title>
        <authorList>
            <person name="Korhonen P.K."/>
            <person name="Edoardo P."/>
            <person name="Giuseppe L.R."/>
            <person name="Gasser R.B."/>
        </authorList>
    </citation>
    <scope>NUCLEOTIDE SEQUENCE [LARGE SCALE GENOMIC DNA]</scope>
    <source>
        <strain evidence="1">ISS417</strain>
    </source>
</reference>
<name>A0A0V0SS55_9BILA</name>
<evidence type="ECO:0000313" key="1">
    <source>
        <dbReference type="EMBL" id="KRX29546.1"/>
    </source>
</evidence>
<organism evidence="1 2">
    <name type="scientific">Trichinella murrelli</name>
    <dbReference type="NCBI Taxonomy" id="144512"/>
    <lineage>
        <taxon>Eukaryota</taxon>
        <taxon>Metazoa</taxon>
        <taxon>Ecdysozoa</taxon>
        <taxon>Nematoda</taxon>
        <taxon>Enoplea</taxon>
        <taxon>Dorylaimia</taxon>
        <taxon>Trichinellida</taxon>
        <taxon>Trichinellidae</taxon>
        <taxon>Trichinella</taxon>
    </lineage>
</organism>
<sequence>MRKVSKATVVVTEPENNNLTSRVAFRSCRELLV</sequence>